<name>A0A5B0R1U6_PUCGR</name>
<dbReference type="EMBL" id="VSWC01000001">
    <property type="protein sequence ID" value="KAA1119521.1"/>
    <property type="molecule type" value="Genomic_DNA"/>
</dbReference>
<proteinExistence type="predicted"/>
<sequence length="83" mass="9534">MFVLQSIQDDNDRRVLLMIVLIPALLHRGFTKIPHGLEEMNDGWLLAPKITPPKFRSAFRLCMTSGSGRNIEQLESRRYPIPS</sequence>
<dbReference type="AlphaFoldDB" id="A0A5B0R1U6"/>
<accession>A0A5B0R1U6</accession>
<keyword evidence="2" id="KW-1185">Reference proteome</keyword>
<comment type="caution">
    <text evidence="1">The sequence shown here is derived from an EMBL/GenBank/DDBJ whole genome shotgun (WGS) entry which is preliminary data.</text>
</comment>
<protein>
    <submittedName>
        <fullName evidence="1">Uncharacterized protein</fullName>
    </submittedName>
</protein>
<dbReference type="OrthoDB" id="10269375at2759"/>
<evidence type="ECO:0000313" key="1">
    <source>
        <dbReference type="EMBL" id="KAA1119521.1"/>
    </source>
</evidence>
<gene>
    <name evidence="1" type="ORF">PGT21_027953</name>
</gene>
<dbReference type="Proteomes" id="UP000324748">
    <property type="component" value="Unassembled WGS sequence"/>
</dbReference>
<organism evidence="1 2">
    <name type="scientific">Puccinia graminis f. sp. tritici</name>
    <dbReference type="NCBI Taxonomy" id="56615"/>
    <lineage>
        <taxon>Eukaryota</taxon>
        <taxon>Fungi</taxon>
        <taxon>Dikarya</taxon>
        <taxon>Basidiomycota</taxon>
        <taxon>Pucciniomycotina</taxon>
        <taxon>Pucciniomycetes</taxon>
        <taxon>Pucciniales</taxon>
        <taxon>Pucciniaceae</taxon>
        <taxon>Puccinia</taxon>
    </lineage>
</organism>
<reference evidence="1 2" key="1">
    <citation type="submission" date="2019-05" db="EMBL/GenBank/DDBJ databases">
        <title>Emergence of the Ug99 lineage of the wheat stem rust pathogen through somatic hybridization.</title>
        <authorList>
            <person name="Li F."/>
            <person name="Upadhyaya N.M."/>
            <person name="Sperschneider J."/>
            <person name="Matny O."/>
            <person name="Nguyen-Phuc H."/>
            <person name="Mago R."/>
            <person name="Raley C."/>
            <person name="Miller M.E."/>
            <person name="Silverstein K.A.T."/>
            <person name="Henningsen E."/>
            <person name="Hirsch C.D."/>
            <person name="Visser B."/>
            <person name="Pretorius Z.A."/>
            <person name="Steffenson B.J."/>
            <person name="Schwessinger B."/>
            <person name="Dodds P.N."/>
            <person name="Figueroa M."/>
        </authorList>
    </citation>
    <scope>NUCLEOTIDE SEQUENCE [LARGE SCALE GENOMIC DNA]</scope>
    <source>
        <strain evidence="1">21-0</strain>
    </source>
</reference>
<evidence type="ECO:0000313" key="2">
    <source>
        <dbReference type="Proteomes" id="UP000324748"/>
    </source>
</evidence>